<comment type="caution">
    <text evidence="3">The sequence shown here is derived from an EMBL/GenBank/DDBJ whole genome shotgun (WGS) entry which is preliminary data.</text>
</comment>
<evidence type="ECO:0000313" key="4">
    <source>
        <dbReference type="Proteomes" id="UP001143981"/>
    </source>
</evidence>
<evidence type="ECO:0000313" key="3">
    <source>
        <dbReference type="EMBL" id="KAJ1732429.1"/>
    </source>
</evidence>
<dbReference type="AlphaFoldDB" id="A0A9W8CXJ8"/>
<evidence type="ECO:0000256" key="1">
    <source>
        <dbReference type="SAM" id="MobiDB-lite"/>
    </source>
</evidence>
<dbReference type="Gene3D" id="1.10.287.110">
    <property type="entry name" value="DnaJ domain"/>
    <property type="match status" value="1"/>
</dbReference>
<dbReference type="EMBL" id="JANBOI010000226">
    <property type="protein sequence ID" value="KAJ1732429.1"/>
    <property type="molecule type" value="Genomic_DNA"/>
</dbReference>
<feature type="compositionally biased region" description="Basic residues" evidence="1">
    <location>
        <begin position="197"/>
        <end position="211"/>
    </location>
</feature>
<dbReference type="Pfam" id="PF00226">
    <property type="entry name" value="DnaJ"/>
    <property type="match status" value="1"/>
</dbReference>
<feature type="compositionally biased region" description="Basic and acidic residues" evidence="1">
    <location>
        <begin position="158"/>
        <end position="188"/>
    </location>
</feature>
<dbReference type="PROSITE" id="PS50076">
    <property type="entry name" value="DNAJ_2"/>
    <property type="match status" value="1"/>
</dbReference>
<sequence length="211" mass="23922">MGDEIEASADAQLQKRRQDEVERVLRHSTLDPFGILGVAQACTPDDVKAAYRAKSRLIHPDKTDHAQARDAFERLKQAESELMDDEKRTSIRAMMGEARRELLAERQKQAAQDGGPAAGEGSAEFEAAVLAKYKSIMVDIEWRRRQKLKQQMAAEGRAAAREEEAALERRQRRDADKAWEDTRDDRVNSWRSFQSKAKSKGAAKRKKPAPY</sequence>
<organism evidence="3 4">
    <name type="scientific">Coemansia biformis</name>
    <dbReference type="NCBI Taxonomy" id="1286918"/>
    <lineage>
        <taxon>Eukaryota</taxon>
        <taxon>Fungi</taxon>
        <taxon>Fungi incertae sedis</taxon>
        <taxon>Zoopagomycota</taxon>
        <taxon>Kickxellomycotina</taxon>
        <taxon>Kickxellomycetes</taxon>
        <taxon>Kickxellales</taxon>
        <taxon>Kickxellaceae</taxon>
        <taxon>Coemansia</taxon>
    </lineage>
</organism>
<proteinExistence type="predicted"/>
<protein>
    <submittedName>
        <fullName evidence="3">DnaJ domain-containing protein</fullName>
    </submittedName>
</protein>
<evidence type="ECO:0000259" key="2">
    <source>
        <dbReference type="PROSITE" id="PS50076"/>
    </source>
</evidence>
<dbReference type="SMART" id="SM00271">
    <property type="entry name" value="DnaJ"/>
    <property type="match status" value="1"/>
</dbReference>
<dbReference type="PRINTS" id="PR00625">
    <property type="entry name" value="JDOMAIN"/>
</dbReference>
<feature type="domain" description="J" evidence="2">
    <location>
        <begin position="31"/>
        <end position="99"/>
    </location>
</feature>
<gene>
    <name evidence="3" type="primary">spf31</name>
    <name evidence="3" type="ORF">LPJ61_002049</name>
</gene>
<dbReference type="CDD" id="cd06257">
    <property type="entry name" value="DnaJ"/>
    <property type="match status" value="1"/>
</dbReference>
<reference evidence="3" key="1">
    <citation type="submission" date="2022-07" db="EMBL/GenBank/DDBJ databases">
        <title>Phylogenomic reconstructions and comparative analyses of Kickxellomycotina fungi.</title>
        <authorList>
            <person name="Reynolds N.K."/>
            <person name="Stajich J.E."/>
            <person name="Barry K."/>
            <person name="Grigoriev I.V."/>
            <person name="Crous P."/>
            <person name="Smith M.E."/>
        </authorList>
    </citation>
    <scope>NUCLEOTIDE SEQUENCE</scope>
    <source>
        <strain evidence="3">BCRC 34381</strain>
    </source>
</reference>
<dbReference type="InterPro" id="IPR001623">
    <property type="entry name" value="DnaJ_domain"/>
</dbReference>
<dbReference type="InterPro" id="IPR036869">
    <property type="entry name" value="J_dom_sf"/>
</dbReference>
<feature type="region of interest" description="Disordered" evidence="1">
    <location>
        <begin position="101"/>
        <end position="120"/>
    </location>
</feature>
<feature type="region of interest" description="Disordered" evidence="1">
    <location>
        <begin position="147"/>
        <end position="211"/>
    </location>
</feature>
<dbReference type="SUPFAM" id="SSF46565">
    <property type="entry name" value="Chaperone J-domain"/>
    <property type="match status" value="1"/>
</dbReference>
<dbReference type="PANTHER" id="PTHR46620:SF1">
    <property type="entry name" value="J DOMAIN-CONTAINING PROTEIN SPF31"/>
    <property type="match status" value="1"/>
</dbReference>
<dbReference type="PANTHER" id="PTHR46620">
    <property type="entry name" value="J DOMAIN-CONTAINING PROTEIN SPF31"/>
    <property type="match status" value="1"/>
</dbReference>
<dbReference type="Proteomes" id="UP001143981">
    <property type="component" value="Unassembled WGS sequence"/>
</dbReference>
<dbReference type="OrthoDB" id="342454at2759"/>
<accession>A0A9W8CXJ8</accession>
<name>A0A9W8CXJ8_9FUNG</name>
<keyword evidence="4" id="KW-1185">Reference proteome</keyword>